<dbReference type="Proteomes" id="UP001329825">
    <property type="component" value="Chromosome 1"/>
</dbReference>
<evidence type="ECO:0000256" key="8">
    <source>
        <dbReference type="ARBA" id="ARBA00022982"/>
    </source>
</evidence>
<keyword evidence="19" id="KW-1185">Reference proteome</keyword>
<dbReference type="Pfam" id="PF02790">
    <property type="entry name" value="COX2_TM"/>
    <property type="match status" value="1"/>
</dbReference>
<comment type="similarity">
    <text evidence="2 13">Belongs to the cytochrome c oxidase subunit 2 family.</text>
</comment>
<keyword evidence="15" id="KW-0732">Signal</keyword>
<dbReference type="GeneID" id="87952612"/>
<feature type="chain" id="PRO_5047510797" description="Cytochrome c oxidase subunit 2" evidence="15">
    <location>
        <begin position="19"/>
        <end position="274"/>
    </location>
</feature>
<dbReference type="InterPro" id="IPR008972">
    <property type="entry name" value="Cupredoxin"/>
</dbReference>
<evidence type="ECO:0000256" key="12">
    <source>
        <dbReference type="ARBA" id="ARBA00049512"/>
    </source>
</evidence>
<dbReference type="EMBL" id="CP141881">
    <property type="protein sequence ID" value="WRT63574.1"/>
    <property type="molecule type" value="Genomic_DNA"/>
</dbReference>
<dbReference type="PRINTS" id="PR01166">
    <property type="entry name" value="CYCOXIDASEII"/>
</dbReference>
<dbReference type="SUPFAM" id="SSF49503">
    <property type="entry name" value="Cupredoxins"/>
    <property type="match status" value="1"/>
</dbReference>
<evidence type="ECO:0000256" key="13">
    <source>
        <dbReference type="RuleBase" id="RU000457"/>
    </source>
</evidence>
<keyword evidence="11 13" id="KW-0472">Membrane</keyword>
<keyword evidence="10 13" id="KW-0186">Copper</keyword>
<feature type="signal peptide" evidence="15">
    <location>
        <begin position="1"/>
        <end position="18"/>
    </location>
</feature>
<comment type="cofactor">
    <cofactor evidence="13">
        <name>Cu cation</name>
        <dbReference type="ChEBI" id="CHEBI:23378"/>
    </cofactor>
    <text evidence="13">Binds a copper A center.</text>
</comment>
<dbReference type="Gene3D" id="2.60.40.420">
    <property type="entry name" value="Cupredoxins - blue copper proteins"/>
    <property type="match status" value="1"/>
</dbReference>
<dbReference type="Gene3D" id="1.10.287.90">
    <property type="match status" value="1"/>
</dbReference>
<proteinExistence type="inferred from homology"/>
<keyword evidence="7" id="KW-1278">Translocase</keyword>
<evidence type="ECO:0000256" key="11">
    <source>
        <dbReference type="ARBA" id="ARBA00023136"/>
    </source>
</evidence>
<keyword evidence="6 13" id="KW-0479">Metal-binding</keyword>
<evidence type="ECO:0000259" key="16">
    <source>
        <dbReference type="PROSITE" id="PS50857"/>
    </source>
</evidence>
<evidence type="ECO:0000313" key="19">
    <source>
        <dbReference type="Proteomes" id="UP001329825"/>
    </source>
</evidence>
<keyword evidence="8 13" id="KW-0249">Electron transport</keyword>
<evidence type="ECO:0000256" key="15">
    <source>
        <dbReference type="SAM" id="SignalP"/>
    </source>
</evidence>
<evidence type="ECO:0000256" key="14">
    <source>
        <dbReference type="SAM" id="Phobius"/>
    </source>
</evidence>
<feature type="transmembrane region" description="Helical" evidence="14">
    <location>
        <begin position="42"/>
        <end position="66"/>
    </location>
</feature>
<name>A0ABZ1CQR9_9TREE</name>
<dbReference type="CDD" id="cd13912">
    <property type="entry name" value="CcO_II_C"/>
    <property type="match status" value="1"/>
</dbReference>
<evidence type="ECO:0000256" key="6">
    <source>
        <dbReference type="ARBA" id="ARBA00022723"/>
    </source>
</evidence>
<comment type="catalytic activity">
    <reaction evidence="12">
        <text>4 Fe(II)-[cytochrome c] + O2 + 8 H(+)(in) = 4 Fe(III)-[cytochrome c] + 2 H2O + 4 H(+)(out)</text>
        <dbReference type="Rhea" id="RHEA:11436"/>
        <dbReference type="Rhea" id="RHEA-COMP:10350"/>
        <dbReference type="Rhea" id="RHEA-COMP:14399"/>
        <dbReference type="ChEBI" id="CHEBI:15377"/>
        <dbReference type="ChEBI" id="CHEBI:15378"/>
        <dbReference type="ChEBI" id="CHEBI:15379"/>
        <dbReference type="ChEBI" id="CHEBI:29033"/>
        <dbReference type="ChEBI" id="CHEBI:29034"/>
        <dbReference type="EC" id="7.1.1.9"/>
    </reaction>
    <physiologicalReaction direction="left-to-right" evidence="12">
        <dbReference type="Rhea" id="RHEA:11437"/>
    </physiologicalReaction>
</comment>
<keyword evidence="13" id="KW-0496">Mitochondrion</keyword>
<keyword evidence="4 13" id="KW-0679">Respiratory chain</keyword>
<keyword evidence="9 14" id="KW-1133">Transmembrane helix</keyword>
<feature type="transmembrane region" description="Helical" evidence="14">
    <location>
        <begin position="86"/>
        <end position="110"/>
    </location>
</feature>
<dbReference type="InterPro" id="IPR034210">
    <property type="entry name" value="CcO_II_C"/>
</dbReference>
<dbReference type="InterPro" id="IPR045187">
    <property type="entry name" value="CcO_II"/>
</dbReference>
<feature type="domain" description="Cytochrome oxidase subunit II transmembrane region profile" evidence="17">
    <location>
        <begin position="18"/>
        <end position="114"/>
    </location>
</feature>
<keyword evidence="3 13" id="KW-0813">Transport</keyword>
<evidence type="ECO:0000256" key="10">
    <source>
        <dbReference type="ARBA" id="ARBA00023008"/>
    </source>
</evidence>
<evidence type="ECO:0000256" key="1">
    <source>
        <dbReference type="ARBA" id="ARBA00004141"/>
    </source>
</evidence>
<dbReference type="SUPFAM" id="SSF81464">
    <property type="entry name" value="Cytochrome c oxidase subunit II-like, transmembrane region"/>
    <property type="match status" value="1"/>
</dbReference>
<dbReference type="PROSITE" id="PS50999">
    <property type="entry name" value="COX2_TM"/>
    <property type="match status" value="1"/>
</dbReference>
<dbReference type="PROSITE" id="PS50857">
    <property type="entry name" value="COX2_CUA"/>
    <property type="match status" value="1"/>
</dbReference>
<evidence type="ECO:0000256" key="9">
    <source>
        <dbReference type="ARBA" id="ARBA00022989"/>
    </source>
</evidence>
<evidence type="ECO:0000259" key="17">
    <source>
        <dbReference type="PROSITE" id="PS50999"/>
    </source>
</evidence>
<reference evidence="18 19" key="1">
    <citation type="submission" date="2024-01" db="EMBL/GenBank/DDBJ databases">
        <title>Comparative genomics of Cryptococcus and Kwoniella reveals pathogenesis evolution and contrasting modes of karyotype evolution via chromosome fusion or intercentromeric recombination.</title>
        <authorList>
            <person name="Coelho M.A."/>
            <person name="David-Palma M."/>
            <person name="Shea T."/>
            <person name="Bowers K."/>
            <person name="McGinley-Smith S."/>
            <person name="Mohammad A.W."/>
            <person name="Gnirke A."/>
            <person name="Yurkov A.M."/>
            <person name="Nowrousian M."/>
            <person name="Sun S."/>
            <person name="Cuomo C.A."/>
            <person name="Heitman J."/>
        </authorList>
    </citation>
    <scope>NUCLEOTIDE SEQUENCE [LARGE SCALE GENOMIC DNA]</scope>
    <source>
        <strain evidence="18">CBS 11374</strain>
    </source>
</reference>
<dbReference type="InterPro" id="IPR036257">
    <property type="entry name" value="Cyt_c_oxidase_su2_TM_sf"/>
</dbReference>
<dbReference type="Pfam" id="PF00116">
    <property type="entry name" value="COX2"/>
    <property type="match status" value="2"/>
</dbReference>
<dbReference type="PANTHER" id="PTHR22888">
    <property type="entry name" value="CYTOCHROME C OXIDASE, SUBUNIT II"/>
    <property type="match status" value="1"/>
</dbReference>
<comment type="function">
    <text evidence="13">Component of the cytochrome c oxidase, the last enzyme in the mitochondrial electron transport chain which drives oxidative phosphorylation. The respiratory chain contains 3 multisubunit complexes succinate dehydrogenase (complex II, CII), ubiquinol-cytochrome c oxidoreductase (cytochrome b-c1 complex, complex III, CIII) and cytochrome c oxidase (complex IV, CIV), that cooperate to transfer electrons derived from NADH and succinate to molecular oxygen, creating an electrochemical gradient over the inner membrane that drives transmembrane transport and the ATP synthase. Cytochrome c oxidase is the component of the respiratory chain that catalyzes the reduction of oxygen to water. Electrons originating from reduced cytochrome c in the intermembrane space (IMS) are transferred via the dinuclear copper A center (CU(A)) of subunit 2 and heme A of subunit 1 to the active site in subunit 1, a binuclear center (BNC) formed by heme A3 and copper B (CU(B)). The BNC reduces molecular oxygen to 2 water molecules using 4 electrons from cytochrome c in the IMS and 4 protons from the mitochondrial matrix.</text>
</comment>
<evidence type="ECO:0000256" key="4">
    <source>
        <dbReference type="ARBA" id="ARBA00022660"/>
    </source>
</evidence>
<dbReference type="RefSeq" id="XP_062788314.1">
    <property type="nucleotide sequence ID" value="XM_062932263.1"/>
</dbReference>
<gene>
    <name evidence="18" type="ORF">IL334_000481</name>
</gene>
<keyword evidence="13" id="KW-0999">Mitochondrion inner membrane</keyword>
<comment type="subcellular location">
    <subcellularLocation>
        <location evidence="1">Membrane</location>
        <topology evidence="1">Multi-pass membrane protein</topology>
    </subcellularLocation>
    <subcellularLocation>
        <location evidence="13">Mitochondrion inner membrane</location>
        <topology evidence="13">Multi-pass membrane protein</topology>
    </subcellularLocation>
</comment>
<feature type="domain" description="Cytochrome oxidase subunit II copper A binding" evidence="16">
    <location>
        <begin position="115"/>
        <end position="272"/>
    </location>
</feature>
<sequence length="274" mass="30706">MANSLWTLAWSVFVQCDAAEPWQIGFQDGASPTFEGITELHNAIFFYLVLIFIGVMWVLGSVVVNYGSSANPISHKYSNHGTLIELVWTITPAFILIAIAFPSFKLLYLMDDVITPAMTVKAVGHQWYWSYEYSDFVNEDGESIEFDSYMIPDSDLEDGQLRLLDVDNRVVLPVDTHVRFVVTGADVIHDFAVPSLGLKIDCCPGPDIVWTMVKIIDTYSDNNNLLNQTSVLTQREGVFYGQCSELCGVYHGFMPIAVEAVSLDKYLSWLDSQS</sequence>
<keyword evidence="5 13" id="KW-0812">Transmembrane</keyword>
<dbReference type="InterPro" id="IPR011759">
    <property type="entry name" value="Cyt_c_oxidase_su2_TM_dom"/>
</dbReference>
<evidence type="ECO:0000256" key="3">
    <source>
        <dbReference type="ARBA" id="ARBA00022448"/>
    </source>
</evidence>
<protein>
    <recommendedName>
        <fullName evidence="13">Cytochrome c oxidase subunit 2</fullName>
    </recommendedName>
</protein>
<accession>A0ABZ1CQR9</accession>
<dbReference type="InterPro" id="IPR002429">
    <property type="entry name" value="CcO_II-like_C"/>
</dbReference>
<evidence type="ECO:0000256" key="5">
    <source>
        <dbReference type="ARBA" id="ARBA00022692"/>
    </source>
</evidence>
<organism evidence="18 19">
    <name type="scientific">Kwoniella shivajii</name>
    <dbReference type="NCBI Taxonomy" id="564305"/>
    <lineage>
        <taxon>Eukaryota</taxon>
        <taxon>Fungi</taxon>
        <taxon>Dikarya</taxon>
        <taxon>Basidiomycota</taxon>
        <taxon>Agaricomycotina</taxon>
        <taxon>Tremellomycetes</taxon>
        <taxon>Tremellales</taxon>
        <taxon>Cryptococcaceae</taxon>
        <taxon>Kwoniella</taxon>
    </lineage>
</organism>
<evidence type="ECO:0000256" key="7">
    <source>
        <dbReference type="ARBA" id="ARBA00022967"/>
    </source>
</evidence>
<evidence type="ECO:0000313" key="18">
    <source>
        <dbReference type="EMBL" id="WRT63574.1"/>
    </source>
</evidence>
<dbReference type="PANTHER" id="PTHR22888:SF9">
    <property type="entry name" value="CYTOCHROME C OXIDASE SUBUNIT 2"/>
    <property type="match status" value="1"/>
</dbReference>
<evidence type="ECO:0000256" key="2">
    <source>
        <dbReference type="ARBA" id="ARBA00007866"/>
    </source>
</evidence>